<dbReference type="InterPro" id="IPR018247">
    <property type="entry name" value="EF_Hand_1_Ca_BS"/>
</dbReference>
<name>A0A812WY68_SYMPI</name>
<feature type="non-terminal residue" evidence="2">
    <location>
        <position position="1"/>
    </location>
</feature>
<comment type="caution">
    <text evidence="2">The sequence shown here is derived from an EMBL/GenBank/DDBJ whole genome shotgun (WGS) entry which is preliminary data.</text>
</comment>
<keyword evidence="1" id="KW-0472">Membrane</keyword>
<dbReference type="Proteomes" id="UP000649617">
    <property type="component" value="Unassembled WGS sequence"/>
</dbReference>
<evidence type="ECO:0000256" key="1">
    <source>
        <dbReference type="SAM" id="Phobius"/>
    </source>
</evidence>
<keyword evidence="1" id="KW-0812">Transmembrane</keyword>
<organism evidence="2 3">
    <name type="scientific">Symbiodinium pilosum</name>
    <name type="common">Dinoflagellate</name>
    <dbReference type="NCBI Taxonomy" id="2952"/>
    <lineage>
        <taxon>Eukaryota</taxon>
        <taxon>Sar</taxon>
        <taxon>Alveolata</taxon>
        <taxon>Dinophyceae</taxon>
        <taxon>Suessiales</taxon>
        <taxon>Symbiodiniaceae</taxon>
        <taxon>Symbiodinium</taxon>
    </lineage>
</organism>
<reference evidence="2" key="1">
    <citation type="submission" date="2021-02" db="EMBL/GenBank/DDBJ databases">
        <authorList>
            <person name="Dougan E. K."/>
            <person name="Rhodes N."/>
            <person name="Thang M."/>
            <person name="Chan C."/>
        </authorList>
    </citation>
    <scope>NUCLEOTIDE SEQUENCE</scope>
</reference>
<gene>
    <name evidence="2" type="primary">GIP</name>
    <name evidence="2" type="ORF">SPIL2461_LOCUS20065</name>
</gene>
<protein>
    <submittedName>
        <fullName evidence="2">GIP protein</fullName>
    </submittedName>
</protein>
<proteinExistence type="predicted"/>
<dbReference type="OrthoDB" id="444119at2759"/>
<evidence type="ECO:0000313" key="2">
    <source>
        <dbReference type="EMBL" id="CAE7708995.1"/>
    </source>
</evidence>
<keyword evidence="3" id="KW-1185">Reference proteome</keyword>
<keyword evidence="1" id="KW-1133">Transmembrane helix</keyword>
<sequence length="179" mass="20324">MAAVIVIAAQEHRRSQRASVMKEAANTAELDTDNDGNVSPQELQKDLDHVQVRAEVLLERITLEDGLIDLIKNLPLFLLCLFCFLAAIAILSPPPQTAAIHRHLGTHFGLDQVAEIKDTSAIYDFLQTFEDKNSELRATSFKYWCEHRYFQRKWDDHYLVPVSSCPSPRYTALELQSSP</sequence>
<dbReference type="EMBL" id="CAJNIZ010045050">
    <property type="protein sequence ID" value="CAE7708995.1"/>
    <property type="molecule type" value="Genomic_DNA"/>
</dbReference>
<dbReference type="PROSITE" id="PS00018">
    <property type="entry name" value="EF_HAND_1"/>
    <property type="match status" value="1"/>
</dbReference>
<accession>A0A812WY68</accession>
<evidence type="ECO:0000313" key="3">
    <source>
        <dbReference type="Proteomes" id="UP000649617"/>
    </source>
</evidence>
<feature type="transmembrane region" description="Helical" evidence="1">
    <location>
        <begin position="74"/>
        <end position="92"/>
    </location>
</feature>
<dbReference type="AlphaFoldDB" id="A0A812WY68"/>